<organism evidence="2 3">
    <name type="scientific">Synaphobranchus kaupii</name>
    <name type="common">Kaup's arrowtooth eel</name>
    <dbReference type="NCBI Taxonomy" id="118154"/>
    <lineage>
        <taxon>Eukaryota</taxon>
        <taxon>Metazoa</taxon>
        <taxon>Chordata</taxon>
        <taxon>Craniata</taxon>
        <taxon>Vertebrata</taxon>
        <taxon>Euteleostomi</taxon>
        <taxon>Actinopterygii</taxon>
        <taxon>Neopterygii</taxon>
        <taxon>Teleostei</taxon>
        <taxon>Anguilliformes</taxon>
        <taxon>Synaphobranchidae</taxon>
        <taxon>Synaphobranchus</taxon>
    </lineage>
</organism>
<comment type="caution">
    <text evidence="2">The sequence shown here is derived from an EMBL/GenBank/DDBJ whole genome shotgun (WGS) entry which is preliminary data.</text>
</comment>
<reference evidence="2" key="1">
    <citation type="journal article" date="2023" name="Science">
        <title>Genome structures resolve the early diversification of teleost fishes.</title>
        <authorList>
            <person name="Parey E."/>
            <person name="Louis A."/>
            <person name="Montfort J."/>
            <person name="Bouchez O."/>
            <person name="Roques C."/>
            <person name="Iampietro C."/>
            <person name="Lluch J."/>
            <person name="Castinel A."/>
            <person name="Donnadieu C."/>
            <person name="Desvignes T."/>
            <person name="Floi Bucao C."/>
            <person name="Jouanno E."/>
            <person name="Wen M."/>
            <person name="Mejri S."/>
            <person name="Dirks R."/>
            <person name="Jansen H."/>
            <person name="Henkel C."/>
            <person name="Chen W.J."/>
            <person name="Zahm M."/>
            <person name="Cabau C."/>
            <person name="Klopp C."/>
            <person name="Thompson A.W."/>
            <person name="Robinson-Rechavi M."/>
            <person name="Braasch I."/>
            <person name="Lecointre G."/>
            <person name="Bobe J."/>
            <person name="Postlethwait J.H."/>
            <person name="Berthelot C."/>
            <person name="Roest Crollius H."/>
            <person name="Guiguen Y."/>
        </authorList>
    </citation>
    <scope>NUCLEOTIDE SEQUENCE</scope>
    <source>
        <strain evidence="2">WJC10195</strain>
    </source>
</reference>
<feature type="compositionally biased region" description="Basic and acidic residues" evidence="1">
    <location>
        <begin position="167"/>
        <end position="177"/>
    </location>
</feature>
<protein>
    <submittedName>
        <fullName evidence="2">Uncharacterized protein</fullName>
    </submittedName>
</protein>
<accession>A0A9Q1FVW9</accession>
<evidence type="ECO:0000256" key="1">
    <source>
        <dbReference type="SAM" id="MobiDB-lite"/>
    </source>
</evidence>
<dbReference type="AlphaFoldDB" id="A0A9Q1FVW9"/>
<gene>
    <name evidence="2" type="ORF">SKAU_G00084950</name>
</gene>
<name>A0A9Q1FVW9_SYNKA</name>
<dbReference type="EMBL" id="JAINUF010000003">
    <property type="protein sequence ID" value="KAJ8368467.1"/>
    <property type="molecule type" value="Genomic_DNA"/>
</dbReference>
<feature type="region of interest" description="Disordered" evidence="1">
    <location>
        <begin position="137"/>
        <end position="177"/>
    </location>
</feature>
<evidence type="ECO:0000313" key="3">
    <source>
        <dbReference type="Proteomes" id="UP001152622"/>
    </source>
</evidence>
<keyword evidence="3" id="KW-1185">Reference proteome</keyword>
<sequence>MPPLSQETMAEHGAEILNPCILAPGLFGQVSAPTPGRCRASAPLSTTRSDLLLRYRLVRSSRYSPVCLPNDEERKPRRETGGGKMMKMRLPLCQMFCPWPDMLNPGPRTPCPAQHEGQRRGRFWIWTQIPATTCPLTGSCSISPPPRSPADGQSEGLSELCSAGRPPADRRAAKIST</sequence>
<dbReference type="Proteomes" id="UP001152622">
    <property type="component" value="Chromosome 3"/>
</dbReference>
<evidence type="ECO:0000313" key="2">
    <source>
        <dbReference type="EMBL" id="KAJ8368467.1"/>
    </source>
</evidence>
<proteinExistence type="predicted"/>